<dbReference type="Pfam" id="PF13967">
    <property type="entry name" value="RSN1_TM"/>
    <property type="match status" value="1"/>
</dbReference>
<dbReference type="PANTHER" id="PTHR13018:SF117">
    <property type="entry name" value="CSC1-LIKE PROTEIN RXW8"/>
    <property type="match status" value="1"/>
</dbReference>
<dbReference type="InterPro" id="IPR027815">
    <property type="entry name" value="CSC1/OSCA1-like_cyt"/>
</dbReference>
<dbReference type="EMBL" id="JBCGBO010000003">
    <property type="protein sequence ID" value="KAK9215828.1"/>
    <property type="molecule type" value="Genomic_DNA"/>
</dbReference>
<protein>
    <recommendedName>
        <fullName evidence="17">CSC1-like protein RXW8</fullName>
    </recommendedName>
</protein>
<keyword evidence="3" id="KW-0813">Transport</keyword>
<feature type="region of interest" description="Disordered" evidence="10">
    <location>
        <begin position="703"/>
        <end position="742"/>
    </location>
</feature>
<evidence type="ECO:0000259" key="13">
    <source>
        <dbReference type="Pfam" id="PF13967"/>
    </source>
</evidence>
<feature type="transmembrane region" description="Helical" evidence="11">
    <location>
        <begin position="596"/>
        <end position="618"/>
    </location>
</feature>
<feature type="domain" description="CSC1/OSCA1-like 7TM region" evidence="12">
    <location>
        <begin position="349"/>
        <end position="616"/>
    </location>
</feature>
<feature type="domain" description="CSC1/OSCA1-like cytosolic" evidence="14">
    <location>
        <begin position="186"/>
        <end position="338"/>
    </location>
</feature>
<feature type="transmembrane region" description="Helical" evidence="11">
    <location>
        <begin position="395"/>
        <end position="416"/>
    </location>
</feature>
<evidence type="ECO:0008006" key="17">
    <source>
        <dbReference type="Google" id="ProtNLM"/>
    </source>
</evidence>
<evidence type="ECO:0000259" key="12">
    <source>
        <dbReference type="Pfam" id="PF02714"/>
    </source>
</evidence>
<evidence type="ECO:0000256" key="11">
    <source>
        <dbReference type="SAM" id="Phobius"/>
    </source>
</evidence>
<gene>
    <name evidence="15" type="ORF">WN944_007834</name>
</gene>
<evidence type="ECO:0000313" key="15">
    <source>
        <dbReference type="EMBL" id="KAK9215828.1"/>
    </source>
</evidence>
<dbReference type="Pfam" id="PF02714">
    <property type="entry name" value="RSN1_7TM"/>
    <property type="match status" value="1"/>
</dbReference>
<evidence type="ECO:0000256" key="2">
    <source>
        <dbReference type="ARBA" id="ARBA00007779"/>
    </source>
</evidence>
<evidence type="ECO:0000313" key="16">
    <source>
        <dbReference type="Proteomes" id="UP001428341"/>
    </source>
</evidence>
<dbReference type="GO" id="GO:0005886">
    <property type="term" value="C:plasma membrane"/>
    <property type="evidence" value="ECO:0007669"/>
    <property type="project" value="TreeGrafter"/>
</dbReference>
<accession>A0AAP0MPA6</accession>
<dbReference type="AlphaFoldDB" id="A0AAP0MPA6"/>
<reference evidence="15 16" key="1">
    <citation type="submission" date="2024-05" db="EMBL/GenBank/DDBJ databases">
        <title>Haplotype-resolved chromosome-level genome assembly of Huyou (Citrus changshanensis).</title>
        <authorList>
            <person name="Miao C."/>
            <person name="Chen W."/>
            <person name="Wu Y."/>
            <person name="Wang L."/>
            <person name="Zhao S."/>
            <person name="Grierson D."/>
            <person name="Xu C."/>
            <person name="Chen K."/>
        </authorList>
    </citation>
    <scope>NUCLEOTIDE SEQUENCE [LARGE SCALE GENOMIC DNA]</scope>
    <source>
        <strain evidence="15">01-14</strain>
        <tissue evidence="15">Leaf</tissue>
    </source>
</reference>
<dbReference type="InterPro" id="IPR045122">
    <property type="entry name" value="Csc1-like"/>
</dbReference>
<name>A0AAP0MPA6_9ROSI</name>
<evidence type="ECO:0000256" key="5">
    <source>
        <dbReference type="ARBA" id="ARBA00022837"/>
    </source>
</evidence>
<evidence type="ECO:0000256" key="3">
    <source>
        <dbReference type="ARBA" id="ARBA00022448"/>
    </source>
</evidence>
<evidence type="ECO:0000259" key="14">
    <source>
        <dbReference type="Pfam" id="PF14703"/>
    </source>
</evidence>
<dbReference type="Proteomes" id="UP001428341">
    <property type="component" value="Unassembled WGS sequence"/>
</dbReference>
<feature type="transmembrane region" description="Helical" evidence="11">
    <location>
        <begin position="624"/>
        <end position="642"/>
    </location>
</feature>
<comment type="subcellular location">
    <subcellularLocation>
        <location evidence="1">Membrane</location>
        <topology evidence="1">Multi-pass membrane protein</topology>
    </subcellularLocation>
</comment>
<feature type="transmembrane region" description="Helical" evidence="11">
    <location>
        <begin position="6"/>
        <end position="27"/>
    </location>
</feature>
<keyword evidence="7" id="KW-0406">Ion transport</keyword>
<feature type="transmembrane region" description="Helical" evidence="11">
    <location>
        <begin position="351"/>
        <end position="375"/>
    </location>
</feature>
<evidence type="ECO:0000256" key="6">
    <source>
        <dbReference type="ARBA" id="ARBA00022989"/>
    </source>
</evidence>
<feature type="transmembrane region" description="Helical" evidence="11">
    <location>
        <begin position="543"/>
        <end position="575"/>
    </location>
</feature>
<dbReference type="InterPro" id="IPR032880">
    <property type="entry name" value="CSC1/OSCA1-like_N"/>
</dbReference>
<sequence length="742" mass="83900">MELSAFLTSVGINSAIAVLLFLLYSVLRKQPGNLNVYFGPRLALASERQNYPPSLLRYLPSPSWVVKAWETTDDDILALGGMDALVFVRIIVFSIRIFCIAAVICMFLVLPVNYYGKEMIHHDISSETLEIFTIANVKESSEWLWTHCFALYVITCSACGLLYFEHKSISRTRLAYITGSPPNPSHFTVLVRAVPWSAEQSYSESVKEFFMKYYASSYLSHHMVHRSSRVQRLMNDAERICRVFKSVSAEQKSKPCLLPCFCGAPNSFDILSNEPDNVRGNIGLDVSNLATEKENAVAFVCFKTRYAAVVAAEILHSENPMLWVTEMAPEPNDVLWSNLSIPYRQLWIRKIAVLVASIAFMFVFLIPVTFVQSLTQLEQLSHAFPFLKGMFKKKFISQVVTGYLPSVILILFLYAAPPTMMVFSTIEGSVAHSGRKKSACIKVLYFTIWNVFFVNVLSGSVIGQLTKLSSFKDVPKHLAEAIPNQVGFFMTYVLTSGWASLSVEIMQPFFLLRNILKKFICRIKNNPPNGTLSFPYQTEVPRLLLFGFLGFICSVMAPLILPFLLIYFVLAYLVYKNQIINVYKKSYESGGQYWPIAHKTIIASLVLTQIIALGIFGIKKSPVASGFTIPLIVGTLLFNEYCRQRFFPSFQKIAAQVLMQMDQQDEQGGRMEEIYQQLKFAYCQFRLISLDLCNIRQADQQRDRDGIRDSEAETAEIGTAEQQVDDTGTADCYMDRQGPISK</sequence>
<evidence type="ECO:0000256" key="4">
    <source>
        <dbReference type="ARBA" id="ARBA00022692"/>
    </source>
</evidence>
<keyword evidence="16" id="KW-1185">Reference proteome</keyword>
<evidence type="ECO:0000256" key="10">
    <source>
        <dbReference type="SAM" id="MobiDB-lite"/>
    </source>
</evidence>
<feature type="transmembrane region" description="Helical" evidence="11">
    <location>
        <begin position="86"/>
        <end position="110"/>
    </location>
</feature>
<evidence type="ECO:0000256" key="9">
    <source>
        <dbReference type="ARBA" id="ARBA00023303"/>
    </source>
</evidence>
<comment type="similarity">
    <text evidence="2">Belongs to the CSC1 (TC 1.A.17) family.</text>
</comment>
<keyword evidence="5" id="KW-0106">Calcium</keyword>
<evidence type="ECO:0000256" key="7">
    <source>
        <dbReference type="ARBA" id="ARBA00023065"/>
    </source>
</evidence>
<dbReference type="PANTHER" id="PTHR13018">
    <property type="entry name" value="PROBABLE MEMBRANE PROTEIN DUF221-RELATED"/>
    <property type="match status" value="1"/>
</dbReference>
<organism evidence="15 16">
    <name type="scientific">Citrus x changshan-huyou</name>
    <dbReference type="NCBI Taxonomy" id="2935761"/>
    <lineage>
        <taxon>Eukaryota</taxon>
        <taxon>Viridiplantae</taxon>
        <taxon>Streptophyta</taxon>
        <taxon>Embryophyta</taxon>
        <taxon>Tracheophyta</taxon>
        <taxon>Spermatophyta</taxon>
        <taxon>Magnoliopsida</taxon>
        <taxon>eudicotyledons</taxon>
        <taxon>Gunneridae</taxon>
        <taxon>Pentapetalae</taxon>
        <taxon>rosids</taxon>
        <taxon>malvids</taxon>
        <taxon>Sapindales</taxon>
        <taxon>Rutaceae</taxon>
        <taxon>Aurantioideae</taxon>
        <taxon>Citrus</taxon>
    </lineage>
</organism>
<dbReference type="InterPro" id="IPR003864">
    <property type="entry name" value="CSC1/OSCA1-like_7TM"/>
</dbReference>
<keyword evidence="6 11" id="KW-1133">Transmembrane helix</keyword>
<feature type="transmembrane region" description="Helical" evidence="11">
    <location>
        <begin position="143"/>
        <end position="164"/>
    </location>
</feature>
<dbReference type="Pfam" id="PF14703">
    <property type="entry name" value="PHM7_cyt"/>
    <property type="match status" value="1"/>
</dbReference>
<evidence type="ECO:0000256" key="1">
    <source>
        <dbReference type="ARBA" id="ARBA00004141"/>
    </source>
</evidence>
<feature type="transmembrane region" description="Helical" evidence="11">
    <location>
        <begin position="443"/>
        <end position="465"/>
    </location>
</feature>
<keyword evidence="9" id="KW-0407">Ion channel</keyword>
<keyword evidence="4 11" id="KW-0812">Transmembrane</keyword>
<feature type="domain" description="CSC1/OSCA1-like N-terminal transmembrane" evidence="13">
    <location>
        <begin position="5"/>
        <end position="165"/>
    </location>
</feature>
<dbReference type="GO" id="GO:0005227">
    <property type="term" value="F:calcium-activated cation channel activity"/>
    <property type="evidence" value="ECO:0007669"/>
    <property type="project" value="InterPro"/>
</dbReference>
<proteinExistence type="inferred from homology"/>
<comment type="caution">
    <text evidence="15">The sequence shown here is derived from an EMBL/GenBank/DDBJ whole genome shotgun (WGS) entry which is preliminary data.</text>
</comment>
<evidence type="ECO:0000256" key="8">
    <source>
        <dbReference type="ARBA" id="ARBA00023136"/>
    </source>
</evidence>
<keyword evidence="8 11" id="KW-0472">Membrane</keyword>